<keyword evidence="1" id="KW-0472">Membrane</keyword>
<evidence type="ECO:0000256" key="1">
    <source>
        <dbReference type="SAM" id="Phobius"/>
    </source>
</evidence>
<dbReference type="Proteomes" id="UP001472677">
    <property type="component" value="Unassembled WGS sequence"/>
</dbReference>
<gene>
    <name evidence="2" type="ORF">V6N12_026009</name>
</gene>
<feature type="transmembrane region" description="Helical" evidence="1">
    <location>
        <begin position="42"/>
        <end position="69"/>
    </location>
</feature>
<protein>
    <submittedName>
        <fullName evidence="2">Uncharacterized protein</fullName>
    </submittedName>
</protein>
<evidence type="ECO:0000313" key="2">
    <source>
        <dbReference type="EMBL" id="KAK8545166.1"/>
    </source>
</evidence>
<sequence length="93" mass="10862">MSKYQRGNLVLKCDRGWDIYGRLRYSWIWVQNFKQSSYHAMLLLLFTAGGSGVPQCCIILIYVGLLYFYNFDESLIWSNADWSCSTYVGLFCC</sequence>
<proteinExistence type="predicted"/>
<accession>A0ABR2DQI3</accession>
<dbReference type="EMBL" id="JBBPBM010000023">
    <property type="protein sequence ID" value="KAK8545166.1"/>
    <property type="molecule type" value="Genomic_DNA"/>
</dbReference>
<name>A0ABR2DQI3_9ROSI</name>
<keyword evidence="1" id="KW-1133">Transmembrane helix</keyword>
<organism evidence="2 3">
    <name type="scientific">Hibiscus sabdariffa</name>
    <name type="common">roselle</name>
    <dbReference type="NCBI Taxonomy" id="183260"/>
    <lineage>
        <taxon>Eukaryota</taxon>
        <taxon>Viridiplantae</taxon>
        <taxon>Streptophyta</taxon>
        <taxon>Embryophyta</taxon>
        <taxon>Tracheophyta</taxon>
        <taxon>Spermatophyta</taxon>
        <taxon>Magnoliopsida</taxon>
        <taxon>eudicotyledons</taxon>
        <taxon>Gunneridae</taxon>
        <taxon>Pentapetalae</taxon>
        <taxon>rosids</taxon>
        <taxon>malvids</taxon>
        <taxon>Malvales</taxon>
        <taxon>Malvaceae</taxon>
        <taxon>Malvoideae</taxon>
        <taxon>Hibiscus</taxon>
    </lineage>
</organism>
<evidence type="ECO:0000313" key="3">
    <source>
        <dbReference type="Proteomes" id="UP001472677"/>
    </source>
</evidence>
<keyword evidence="3" id="KW-1185">Reference proteome</keyword>
<comment type="caution">
    <text evidence="2">The sequence shown here is derived from an EMBL/GenBank/DDBJ whole genome shotgun (WGS) entry which is preliminary data.</text>
</comment>
<keyword evidence="1" id="KW-0812">Transmembrane</keyword>
<reference evidence="2 3" key="1">
    <citation type="journal article" date="2024" name="G3 (Bethesda)">
        <title>Genome assembly of Hibiscus sabdariffa L. provides insights into metabolisms of medicinal natural products.</title>
        <authorList>
            <person name="Kim T."/>
        </authorList>
    </citation>
    <scope>NUCLEOTIDE SEQUENCE [LARGE SCALE GENOMIC DNA]</scope>
    <source>
        <strain evidence="2">TK-2024</strain>
        <tissue evidence="2">Old leaves</tissue>
    </source>
</reference>